<name>A0ABP0G3F2_CLALP</name>
<keyword evidence="3 10" id="KW-0812">Transmembrane</keyword>
<dbReference type="Proteomes" id="UP001642483">
    <property type="component" value="Unassembled WGS sequence"/>
</dbReference>
<evidence type="ECO:0000256" key="9">
    <source>
        <dbReference type="ARBA" id="ARBA00023224"/>
    </source>
</evidence>
<feature type="transmembrane region" description="Helical" evidence="10">
    <location>
        <begin position="207"/>
        <end position="235"/>
    </location>
</feature>
<keyword evidence="9" id="KW-0807">Transducer</keyword>
<reference evidence="13 14" key="1">
    <citation type="submission" date="2024-02" db="EMBL/GenBank/DDBJ databases">
        <authorList>
            <person name="Daric V."/>
            <person name="Darras S."/>
        </authorList>
    </citation>
    <scope>NUCLEOTIDE SEQUENCE [LARGE SCALE GENOMIC DNA]</scope>
</reference>
<keyword evidence="8" id="KW-0325">Glycoprotein</keyword>
<dbReference type="InterPro" id="IPR000276">
    <property type="entry name" value="GPCR_Rhodpsn"/>
</dbReference>
<protein>
    <recommendedName>
        <fullName evidence="12">G-protein coupled receptors family 1 profile domain-containing protein</fullName>
    </recommendedName>
</protein>
<feature type="transmembrane region" description="Helical" evidence="10">
    <location>
        <begin position="290"/>
        <end position="318"/>
    </location>
</feature>
<dbReference type="InterPro" id="IPR017452">
    <property type="entry name" value="GPCR_Rhodpsn_7TM"/>
</dbReference>
<dbReference type="Gene3D" id="1.20.1070.10">
    <property type="entry name" value="Rhodopsin 7-helix transmembrane proteins"/>
    <property type="match status" value="1"/>
</dbReference>
<feature type="chain" id="PRO_5046062911" description="G-protein coupled receptors family 1 profile domain-containing protein" evidence="11">
    <location>
        <begin position="22"/>
        <end position="539"/>
    </location>
</feature>
<keyword evidence="5" id="KW-0297">G-protein coupled receptor</keyword>
<dbReference type="EMBL" id="CAWYQH010000102">
    <property type="protein sequence ID" value="CAK8686376.1"/>
    <property type="molecule type" value="Genomic_DNA"/>
</dbReference>
<keyword evidence="4 10" id="KW-1133">Transmembrane helix</keyword>
<feature type="transmembrane region" description="Helical" evidence="10">
    <location>
        <begin position="432"/>
        <end position="454"/>
    </location>
</feature>
<keyword evidence="2" id="KW-1003">Cell membrane</keyword>
<feature type="transmembrane region" description="Helical" evidence="10">
    <location>
        <begin position="474"/>
        <end position="497"/>
    </location>
</feature>
<keyword evidence="7" id="KW-0675">Receptor</keyword>
<evidence type="ECO:0000256" key="4">
    <source>
        <dbReference type="ARBA" id="ARBA00022989"/>
    </source>
</evidence>
<evidence type="ECO:0000259" key="12">
    <source>
        <dbReference type="PROSITE" id="PS50262"/>
    </source>
</evidence>
<evidence type="ECO:0000256" key="7">
    <source>
        <dbReference type="ARBA" id="ARBA00023170"/>
    </source>
</evidence>
<evidence type="ECO:0000256" key="6">
    <source>
        <dbReference type="ARBA" id="ARBA00023136"/>
    </source>
</evidence>
<evidence type="ECO:0000313" key="13">
    <source>
        <dbReference type="EMBL" id="CAK8686376.1"/>
    </source>
</evidence>
<feature type="domain" description="G-protein coupled receptors family 1 profile" evidence="12">
    <location>
        <begin position="226"/>
        <end position="498"/>
    </location>
</feature>
<dbReference type="PANTHER" id="PTHR24246">
    <property type="entry name" value="OLFACTORY RECEPTOR AND ADENOSINE RECEPTOR"/>
    <property type="match status" value="1"/>
</dbReference>
<keyword evidence="6 10" id="KW-0472">Membrane</keyword>
<evidence type="ECO:0000256" key="1">
    <source>
        <dbReference type="ARBA" id="ARBA00004651"/>
    </source>
</evidence>
<dbReference type="SUPFAM" id="SSF81321">
    <property type="entry name" value="Family A G protein-coupled receptor-like"/>
    <property type="match status" value="1"/>
</dbReference>
<dbReference type="PRINTS" id="PR00237">
    <property type="entry name" value="GPCRRHODOPSN"/>
</dbReference>
<keyword evidence="14" id="KW-1185">Reference proteome</keyword>
<dbReference type="PANTHER" id="PTHR24246:SF27">
    <property type="entry name" value="ADENOSINE RECEPTOR, ISOFORM A"/>
    <property type="match status" value="1"/>
</dbReference>
<evidence type="ECO:0000313" key="14">
    <source>
        <dbReference type="Proteomes" id="UP001642483"/>
    </source>
</evidence>
<evidence type="ECO:0000256" key="2">
    <source>
        <dbReference type="ARBA" id="ARBA00022475"/>
    </source>
</evidence>
<evidence type="ECO:0000256" key="3">
    <source>
        <dbReference type="ARBA" id="ARBA00022692"/>
    </source>
</evidence>
<feature type="transmembrane region" description="Helical" evidence="10">
    <location>
        <begin position="339"/>
        <end position="362"/>
    </location>
</feature>
<organism evidence="13 14">
    <name type="scientific">Clavelina lepadiformis</name>
    <name type="common">Light-bulb sea squirt</name>
    <name type="synonym">Ascidia lepadiformis</name>
    <dbReference type="NCBI Taxonomy" id="159417"/>
    <lineage>
        <taxon>Eukaryota</taxon>
        <taxon>Metazoa</taxon>
        <taxon>Chordata</taxon>
        <taxon>Tunicata</taxon>
        <taxon>Ascidiacea</taxon>
        <taxon>Aplousobranchia</taxon>
        <taxon>Clavelinidae</taxon>
        <taxon>Clavelina</taxon>
    </lineage>
</organism>
<gene>
    <name evidence="13" type="ORF">CVLEPA_LOCUS18317</name>
</gene>
<evidence type="ECO:0000256" key="11">
    <source>
        <dbReference type="SAM" id="SignalP"/>
    </source>
</evidence>
<dbReference type="PROSITE" id="PS50262">
    <property type="entry name" value="G_PROTEIN_RECEP_F1_2"/>
    <property type="match status" value="1"/>
</dbReference>
<comment type="subcellular location">
    <subcellularLocation>
        <location evidence="1">Cell membrane</location>
        <topology evidence="1">Multi-pass membrane protein</topology>
    </subcellularLocation>
</comment>
<dbReference type="CDD" id="cd00637">
    <property type="entry name" value="7tm_classA_rhodopsin-like"/>
    <property type="match status" value="1"/>
</dbReference>
<evidence type="ECO:0000256" key="10">
    <source>
        <dbReference type="SAM" id="Phobius"/>
    </source>
</evidence>
<proteinExistence type="predicted"/>
<comment type="caution">
    <text evidence="13">The sequence shown here is derived from an EMBL/GenBank/DDBJ whole genome shotgun (WGS) entry which is preliminary data.</text>
</comment>
<feature type="signal peptide" evidence="11">
    <location>
        <begin position="1"/>
        <end position="21"/>
    </location>
</feature>
<feature type="transmembrane region" description="Helical" evidence="10">
    <location>
        <begin position="382"/>
        <end position="401"/>
    </location>
</feature>
<keyword evidence="11" id="KW-0732">Signal</keyword>
<feature type="transmembrane region" description="Helical" evidence="10">
    <location>
        <begin position="247"/>
        <end position="270"/>
    </location>
</feature>
<evidence type="ECO:0000256" key="5">
    <source>
        <dbReference type="ARBA" id="ARBA00023040"/>
    </source>
</evidence>
<dbReference type="Pfam" id="PF00001">
    <property type="entry name" value="7tm_1"/>
    <property type="match status" value="1"/>
</dbReference>
<evidence type="ECO:0000256" key="8">
    <source>
        <dbReference type="ARBA" id="ARBA00023180"/>
    </source>
</evidence>
<accession>A0ABP0G3F2</accession>
<sequence length="539" mass="61091">MNGSSSLGLLCLFLLTGGVHAAERFTNNGTHQLNSSSWVLSNESLTGVYRPGENYFLPYMVNLKVIRDKTLSTRSTQSDETKFDAECNKRRYSFSDYHAQVYDRLCYNGSLCNSDLRLQKTDNAMLYFRRVIDIYVQMWRSACLPRTKATPVCDQSTLPSYKEQIAEKIPFCKPVACPVIDITEKDRNQAFGPKLSFYDCMAPECKVAFYIIIITDAIEAILVAFFNGLVLALGVKLRFYTNLNGRFALSLATSDAIVGFISHPCTMYGFYRKYTRTLDFALSSAVNSTFYVTTTGIVQTIAMATSLFTLLLLALFRWMATVHPMEYWKNRDRHESRGTVAIVLMWLISLSIGLVTAFQIIPGDRFEVHPMGMTLSKKMDEFYLYGLLLGAGAAAFWWMNFSIWKKLRKRSVPGEEESRTVNNVRKNLCTEAVTNMGIAFSICYMPLTLLQSFHDLDCLNLRKNAASFNILANTLWNSGMFLASRLVVISSVINCIIYNHKNTKLLEGIQMLTSAKRSHVRIVDLSRHNETNLASPNER</sequence>